<evidence type="ECO:0000313" key="3">
    <source>
        <dbReference type="Proteomes" id="UP001219525"/>
    </source>
</evidence>
<dbReference type="EMBL" id="JARJCW010000042">
    <property type="protein sequence ID" value="KAJ7205827.1"/>
    <property type="molecule type" value="Genomic_DNA"/>
</dbReference>
<reference evidence="2" key="1">
    <citation type="submission" date="2023-03" db="EMBL/GenBank/DDBJ databases">
        <title>Massive genome expansion in bonnet fungi (Mycena s.s.) driven by repeated elements and novel gene families across ecological guilds.</title>
        <authorList>
            <consortium name="Lawrence Berkeley National Laboratory"/>
            <person name="Harder C.B."/>
            <person name="Miyauchi S."/>
            <person name="Viragh M."/>
            <person name="Kuo A."/>
            <person name="Thoen E."/>
            <person name="Andreopoulos B."/>
            <person name="Lu D."/>
            <person name="Skrede I."/>
            <person name="Drula E."/>
            <person name="Henrissat B."/>
            <person name="Morin E."/>
            <person name="Kohler A."/>
            <person name="Barry K."/>
            <person name="LaButti K."/>
            <person name="Morin E."/>
            <person name="Salamov A."/>
            <person name="Lipzen A."/>
            <person name="Mereny Z."/>
            <person name="Hegedus B."/>
            <person name="Baldrian P."/>
            <person name="Stursova M."/>
            <person name="Weitz H."/>
            <person name="Taylor A."/>
            <person name="Grigoriev I.V."/>
            <person name="Nagy L.G."/>
            <person name="Martin F."/>
            <person name="Kauserud H."/>
        </authorList>
    </citation>
    <scope>NUCLEOTIDE SEQUENCE</scope>
    <source>
        <strain evidence="2">9144</strain>
    </source>
</reference>
<name>A0AAD6V9B7_9AGAR</name>
<evidence type="ECO:0000313" key="2">
    <source>
        <dbReference type="EMBL" id="KAJ7205827.1"/>
    </source>
</evidence>
<feature type="region of interest" description="Disordered" evidence="1">
    <location>
        <begin position="45"/>
        <end position="74"/>
    </location>
</feature>
<dbReference type="Proteomes" id="UP001219525">
    <property type="component" value="Unassembled WGS sequence"/>
</dbReference>
<dbReference type="AlphaFoldDB" id="A0AAD6V9B7"/>
<protein>
    <submittedName>
        <fullName evidence="2">Uncharacterized protein</fullName>
    </submittedName>
</protein>
<organism evidence="2 3">
    <name type="scientific">Mycena pura</name>
    <dbReference type="NCBI Taxonomy" id="153505"/>
    <lineage>
        <taxon>Eukaryota</taxon>
        <taxon>Fungi</taxon>
        <taxon>Dikarya</taxon>
        <taxon>Basidiomycota</taxon>
        <taxon>Agaricomycotina</taxon>
        <taxon>Agaricomycetes</taxon>
        <taxon>Agaricomycetidae</taxon>
        <taxon>Agaricales</taxon>
        <taxon>Marasmiineae</taxon>
        <taxon>Mycenaceae</taxon>
        <taxon>Mycena</taxon>
    </lineage>
</organism>
<keyword evidence="3" id="KW-1185">Reference proteome</keyword>
<proteinExistence type="predicted"/>
<evidence type="ECO:0000256" key="1">
    <source>
        <dbReference type="SAM" id="MobiDB-lite"/>
    </source>
</evidence>
<comment type="caution">
    <text evidence="2">The sequence shown here is derived from an EMBL/GenBank/DDBJ whole genome shotgun (WGS) entry which is preliminary data.</text>
</comment>
<feature type="compositionally biased region" description="Polar residues" evidence="1">
    <location>
        <begin position="45"/>
        <end position="70"/>
    </location>
</feature>
<sequence>MYESQYGTFIFLTPIQAPQLAADADFENEMNRMVDVAQLVTDLTSGQFSPSPMRTQSQRGVQSPTSSSQERLPYQSPPWLSSFVDNILARQNVEIMAQRARKAHVILPERQTSNDLLITPPSPSTPLEFFSSQYSAELQVLRLVAEESERYGLAYIHYTRYRILSRIAVAVGLHINKPSQTATVGGIDLTYSNLLDWAGVKAGNFSNLKALLAQTDQVRLELNRLPQPLSPLQAVVRGHLNSLATDPAPGTPRSLSMGWTLVRSRQPGADPVQPVGTEPVWVPLHRVLP</sequence>
<gene>
    <name evidence="2" type="ORF">GGX14DRAFT_397524</name>
</gene>
<accession>A0AAD6V9B7</accession>